<dbReference type="InterPro" id="IPR038020">
    <property type="entry name" value="MbtH-like_sf"/>
</dbReference>
<name>A0ABX7U0J3_STRCY</name>
<dbReference type="PANTHER" id="PTHR38444:SF1">
    <property type="entry name" value="ENTEROBACTIN BIOSYNTHESIS PROTEIN YBDZ"/>
    <property type="match status" value="1"/>
</dbReference>
<dbReference type="RefSeq" id="WP_279577629.1">
    <property type="nucleotide sequence ID" value="NZ_CP071839.1"/>
</dbReference>
<protein>
    <submittedName>
        <fullName evidence="2">MbtH-like protein</fullName>
    </submittedName>
</protein>
<dbReference type="EMBL" id="CP071839">
    <property type="protein sequence ID" value="QTE01459.1"/>
    <property type="molecule type" value="Genomic_DNA"/>
</dbReference>
<dbReference type="SUPFAM" id="SSF160582">
    <property type="entry name" value="MbtH-like"/>
    <property type="match status" value="1"/>
</dbReference>
<dbReference type="InterPro" id="IPR037407">
    <property type="entry name" value="MLP_fam"/>
</dbReference>
<organism evidence="2 3">
    <name type="scientific">Streptomyces cyanogenus</name>
    <dbReference type="NCBI Taxonomy" id="80860"/>
    <lineage>
        <taxon>Bacteria</taxon>
        <taxon>Bacillati</taxon>
        <taxon>Actinomycetota</taxon>
        <taxon>Actinomycetes</taxon>
        <taxon>Kitasatosporales</taxon>
        <taxon>Streptomycetaceae</taxon>
        <taxon>Streptomyces</taxon>
    </lineage>
</organism>
<feature type="domain" description="MbtH-like" evidence="1">
    <location>
        <begin position="3"/>
        <end position="53"/>
    </location>
</feature>
<accession>A0ABX7U0J3</accession>
<evidence type="ECO:0000313" key="3">
    <source>
        <dbReference type="Proteomes" id="UP000663908"/>
    </source>
</evidence>
<dbReference type="PANTHER" id="PTHR38444">
    <property type="entry name" value="ENTEROBACTIN BIOSYNTHESIS PROTEIN YBDZ"/>
    <property type="match status" value="1"/>
</dbReference>
<dbReference type="Proteomes" id="UP000663908">
    <property type="component" value="Chromosome"/>
</dbReference>
<keyword evidence="3" id="KW-1185">Reference proteome</keyword>
<dbReference type="InterPro" id="IPR005153">
    <property type="entry name" value="MbtH-like_dom"/>
</dbReference>
<reference evidence="2 3" key="1">
    <citation type="submission" date="2021-03" db="EMBL/GenBank/DDBJ databases">
        <title>Complete genome sequence of Streptomyces cyanogenus S136, producer of anticancer angucycline landomycin A.</title>
        <authorList>
            <person name="Hrab P."/>
            <person name="Ruckert C."/>
            <person name="Busche T."/>
            <person name="Ostash I."/>
            <person name="Kalinowski J."/>
            <person name="Fedorenko V."/>
            <person name="Yushchuk O."/>
            <person name="Ostash B."/>
        </authorList>
    </citation>
    <scope>NUCLEOTIDE SEQUENCE [LARGE SCALE GENOMIC DNA]</scope>
    <source>
        <strain evidence="2 3">S136</strain>
    </source>
</reference>
<evidence type="ECO:0000313" key="2">
    <source>
        <dbReference type="EMBL" id="QTE01459.1"/>
    </source>
</evidence>
<dbReference type="Gene3D" id="3.90.820.10">
    <property type="entry name" value="Structural Genomics, Unknown Function 30-nov-00 1gh9 Mol_id"/>
    <property type="match status" value="1"/>
</dbReference>
<proteinExistence type="predicted"/>
<dbReference type="Pfam" id="PF03621">
    <property type="entry name" value="MbtH"/>
    <property type="match status" value="1"/>
</dbReference>
<evidence type="ECO:0000259" key="1">
    <source>
        <dbReference type="SMART" id="SM00923"/>
    </source>
</evidence>
<dbReference type="SMART" id="SM00923">
    <property type="entry name" value="MbtH"/>
    <property type="match status" value="1"/>
</dbReference>
<gene>
    <name evidence="2" type="ORF">S1361_29295</name>
</gene>
<sequence>MSNPFEGTNSTYFVLVNAEGQYSLWPSTVKIPAGWTTEYGATAKKECVEYIDAHWNDMRPQSLRDAMASLFNPQT</sequence>